<evidence type="ECO:0000313" key="2">
    <source>
        <dbReference type="Proteomes" id="UP000650466"/>
    </source>
</evidence>
<dbReference type="Proteomes" id="UP000650466">
    <property type="component" value="Unassembled WGS sequence"/>
</dbReference>
<organism evidence="1 2">
    <name type="scientific">Paenibacillus sedimenti</name>
    <dbReference type="NCBI Taxonomy" id="2770274"/>
    <lineage>
        <taxon>Bacteria</taxon>
        <taxon>Bacillati</taxon>
        <taxon>Bacillota</taxon>
        <taxon>Bacilli</taxon>
        <taxon>Bacillales</taxon>
        <taxon>Paenibacillaceae</taxon>
        <taxon>Paenibacillus</taxon>
    </lineage>
</organism>
<accession>A0A926KS98</accession>
<proteinExistence type="predicted"/>
<dbReference type="RefSeq" id="WP_188175059.1">
    <property type="nucleotide sequence ID" value="NZ_JACVVD010000004.1"/>
</dbReference>
<gene>
    <name evidence="1" type="ORF">ICC18_14180</name>
</gene>
<evidence type="ECO:0000313" key="1">
    <source>
        <dbReference type="EMBL" id="MBD0381269.1"/>
    </source>
</evidence>
<dbReference type="EMBL" id="JACVVD010000004">
    <property type="protein sequence ID" value="MBD0381269.1"/>
    <property type="molecule type" value="Genomic_DNA"/>
</dbReference>
<dbReference type="Pfam" id="PF26325">
    <property type="entry name" value="YhjD"/>
    <property type="match status" value="1"/>
</dbReference>
<dbReference type="InterPro" id="IPR058600">
    <property type="entry name" value="YhjD-like"/>
</dbReference>
<keyword evidence="2" id="KW-1185">Reference proteome</keyword>
<protein>
    <submittedName>
        <fullName evidence="1">Uncharacterized protein</fullName>
    </submittedName>
</protein>
<sequence>MSTSPTEVESFLIREYVMLPLLIKTIDNNLAKMKSEDYGRPVQELYVGVTSVMIDKINADLTEVRKSLRELNIKVWEDRSKNGVGNAIHYRYVCRGFEHELVMLREQAKAELGVRLGKYAKKMEDAAIGAAKQS</sequence>
<dbReference type="AlphaFoldDB" id="A0A926KS98"/>
<comment type="caution">
    <text evidence="1">The sequence shown here is derived from an EMBL/GenBank/DDBJ whole genome shotgun (WGS) entry which is preliminary data.</text>
</comment>
<reference evidence="1" key="1">
    <citation type="submission" date="2020-09" db="EMBL/GenBank/DDBJ databases">
        <title>Draft Genome Sequence of Paenibacillus sp. WST5.</title>
        <authorList>
            <person name="Bao Z."/>
        </authorList>
    </citation>
    <scope>NUCLEOTIDE SEQUENCE</scope>
    <source>
        <strain evidence="1">WST5</strain>
    </source>
</reference>
<name>A0A926KS98_9BACL</name>